<keyword evidence="3" id="KW-1185">Reference proteome</keyword>
<reference evidence="2 3" key="1">
    <citation type="submission" date="2019-07" db="EMBL/GenBank/DDBJ databases">
        <title>New Mycobacterium species.</title>
        <authorList>
            <person name="Tortoli E."/>
            <person name="Ghielmetti G."/>
            <person name="Friedel U."/>
            <person name="Trovato A."/>
        </authorList>
    </citation>
    <scope>NUCLEOTIDE SEQUENCE [LARGE SCALE GENOMIC DNA]</scope>
    <source>
        <strain evidence="2 3">16-83</strain>
    </source>
</reference>
<dbReference type="SUPFAM" id="SSF52009">
    <property type="entry name" value="Phosphohistidine domain"/>
    <property type="match status" value="1"/>
</dbReference>
<dbReference type="Gene3D" id="3.50.30.10">
    <property type="entry name" value="Phosphohistidine domain"/>
    <property type="match status" value="1"/>
</dbReference>
<dbReference type="Proteomes" id="UP000320513">
    <property type="component" value="Unassembled WGS sequence"/>
</dbReference>
<feature type="domain" description="PEP-utilising enzyme mobile" evidence="1">
    <location>
        <begin position="497"/>
        <end position="567"/>
    </location>
</feature>
<comment type="caution">
    <text evidence="2">The sequence shown here is derived from an EMBL/GenBank/DDBJ whole genome shotgun (WGS) entry which is preliminary data.</text>
</comment>
<dbReference type="Pfam" id="PF00391">
    <property type="entry name" value="PEP-utilizers"/>
    <property type="match status" value="1"/>
</dbReference>
<dbReference type="AlphaFoldDB" id="A0A557XVZ9"/>
<accession>A0A557XVZ9</accession>
<gene>
    <name evidence="2" type="ORF">FPZ47_10585</name>
</gene>
<sequence>MVLIDDFTDGWYPGFQAEFGQAAWVVEPFRLFHRRDEQRFWFLDFHWSRGLTPMGLVWIEDGYAWGSQLAAERLPLPEGRGLAQRFAGTHVYAAAIEVTDESEIAERTRRVQARLPRFIDDFDNIWTTRRSEIERWWKYFSRIDLSALSLSELRTYLVRARRFLKRTGEIHFQLMYPLLLNYLNFYHSCIDMGIDPSRIGKYLQGYDTKIMETDRALWHLAEQARQAGLAHVFAAHDADNLRNALSKHGGRASAWCTEFDDVMQLYGHRAEGAFDIALASWLEDPTPALAMIKSFLKKGSGPDLVAARRQAETEREAALDATRSALTLQEQRVFDTGLASCQAANFPWWQDEHNYYIDLRAVLPMRWACLQIADRLSADLFDDTLFLFWPELMAVLDGVKQYDSFRGLVQLRRQYYEYWSGRRGEMPKFLGKLPQAIADPILLEVFGINEDFLHAMCASQTDIIKATKTMQGIPASQGVARGTARVLFTADELDRVRPGEVLVCESISPNWTPVFGKIAACVCDSGGMLSHAAIVGREYRIPTVTAAGVATVVVRDGDEIEVDGTTGVVRVYGCS</sequence>
<dbReference type="OrthoDB" id="9765468at2"/>
<dbReference type="PANTHER" id="PTHR43615">
    <property type="entry name" value="PHOSPHOENOLPYRUVATE SYNTHASE-RELATED"/>
    <property type="match status" value="1"/>
</dbReference>
<protein>
    <submittedName>
        <fullName evidence="2">PEP-utilizing protein mobile subunit</fullName>
    </submittedName>
</protein>
<organism evidence="2 3">
    <name type="scientific">Mycobacterium helveticum</name>
    <dbReference type="NCBI Taxonomy" id="2592811"/>
    <lineage>
        <taxon>Bacteria</taxon>
        <taxon>Bacillati</taxon>
        <taxon>Actinomycetota</taxon>
        <taxon>Actinomycetes</taxon>
        <taxon>Mycobacteriales</taxon>
        <taxon>Mycobacteriaceae</taxon>
        <taxon>Mycobacterium</taxon>
    </lineage>
</organism>
<evidence type="ECO:0000313" key="3">
    <source>
        <dbReference type="Proteomes" id="UP000320513"/>
    </source>
</evidence>
<evidence type="ECO:0000259" key="1">
    <source>
        <dbReference type="Pfam" id="PF00391"/>
    </source>
</evidence>
<dbReference type="InterPro" id="IPR036637">
    <property type="entry name" value="Phosphohistidine_dom_sf"/>
</dbReference>
<name>A0A557XVZ9_9MYCO</name>
<dbReference type="InterPro" id="IPR008279">
    <property type="entry name" value="PEP-util_enz_mobile_dom"/>
</dbReference>
<dbReference type="InterPro" id="IPR051549">
    <property type="entry name" value="PEP_Utilizing_Enz"/>
</dbReference>
<dbReference type="GO" id="GO:0016772">
    <property type="term" value="F:transferase activity, transferring phosphorus-containing groups"/>
    <property type="evidence" value="ECO:0007669"/>
    <property type="project" value="InterPro"/>
</dbReference>
<dbReference type="RefSeq" id="WP_144950980.1">
    <property type="nucleotide sequence ID" value="NZ_VMQU01000035.1"/>
</dbReference>
<dbReference type="EMBL" id="VMQU01000035">
    <property type="protein sequence ID" value="TVS90211.1"/>
    <property type="molecule type" value="Genomic_DNA"/>
</dbReference>
<dbReference type="PANTHER" id="PTHR43615:SF1">
    <property type="entry name" value="PPDK_N DOMAIN-CONTAINING PROTEIN"/>
    <property type="match status" value="1"/>
</dbReference>
<proteinExistence type="predicted"/>
<evidence type="ECO:0000313" key="2">
    <source>
        <dbReference type="EMBL" id="TVS90211.1"/>
    </source>
</evidence>